<protein>
    <recommendedName>
        <fullName evidence="3">DUF560 domain-containing protein</fullName>
    </recommendedName>
</protein>
<comment type="caution">
    <text evidence="1">The sequence shown here is derived from an EMBL/GenBank/DDBJ whole genome shotgun (WGS) entry which is preliminary data.</text>
</comment>
<evidence type="ECO:0000313" key="1">
    <source>
        <dbReference type="EMBL" id="TKJ40766.1"/>
    </source>
</evidence>
<dbReference type="Proteomes" id="UP000319619">
    <property type="component" value="Unassembled WGS sequence"/>
</dbReference>
<gene>
    <name evidence="1" type="ORF">CEE37_07315</name>
</gene>
<organism evidence="1 2">
    <name type="scientific">candidate division LCP-89 bacterium B3_LCP</name>
    <dbReference type="NCBI Taxonomy" id="2012998"/>
    <lineage>
        <taxon>Bacteria</taxon>
        <taxon>Pseudomonadati</taxon>
        <taxon>Bacteria division LCP-89</taxon>
    </lineage>
</organism>
<sequence length="329" mass="37901">MNPCNRIILLISAITLIPASLFAGPLSIGNFTQVKLEYQYTDYLKYSYPNPILFEYPNQQYTQPLPYIVDFPENRSLARVTQGIGFNDEIQLKYQYSDLSENNFQDLFNLKYQRNVSASADVHISGQFTRGTGNFLGKMVQLGGRYDWAGFVLASASYAYYTNEIDSVGLEKSDAHSFQLKLRQTLSRSTAFQVRHDWFFASGEKADFVSNTLTFWLSQWLPTQTAVHLEWREHWDTAGLTSHSPSLEIAQYLSWATIFKTRARYYYGKPTDEAALETIKGDHFTSFSISGILSHHLFAETIVSVKYRYYWSDQDVEMNTYLLALEHIL</sequence>
<dbReference type="EMBL" id="NJBN01000004">
    <property type="protein sequence ID" value="TKJ40766.1"/>
    <property type="molecule type" value="Genomic_DNA"/>
</dbReference>
<reference evidence="1 2" key="1">
    <citation type="submission" date="2017-06" db="EMBL/GenBank/DDBJ databases">
        <title>Novel microbial phyla capable of carbon fixation and sulfur reduction in deep-sea sediments.</title>
        <authorList>
            <person name="Huang J."/>
            <person name="Baker B."/>
            <person name="Wang Y."/>
        </authorList>
    </citation>
    <scope>NUCLEOTIDE SEQUENCE [LARGE SCALE GENOMIC DNA]</scope>
    <source>
        <strain evidence="1">B3_LCP</strain>
    </source>
</reference>
<name>A0A532V0M4_UNCL8</name>
<proteinExistence type="predicted"/>
<evidence type="ECO:0008006" key="3">
    <source>
        <dbReference type="Google" id="ProtNLM"/>
    </source>
</evidence>
<accession>A0A532V0M4</accession>
<evidence type="ECO:0000313" key="2">
    <source>
        <dbReference type="Proteomes" id="UP000319619"/>
    </source>
</evidence>
<dbReference type="AlphaFoldDB" id="A0A532V0M4"/>